<dbReference type="OrthoDB" id="10624638at2759"/>
<reference evidence="3 4" key="1">
    <citation type="journal article" date="2010" name="Science">
        <title>Plasticity of animal genome architecture unmasked by rapid evolution of a pelagic tunicate.</title>
        <authorList>
            <person name="Denoeud F."/>
            <person name="Henriet S."/>
            <person name="Mungpakdee S."/>
            <person name="Aury J.M."/>
            <person name="Da Silva C."/>
            <person name="Brinkmann H."/>
            <person name="Mikhaleva J."/>
            <person name="Olsen L.C."/>
            <person name="Jubin C."/>
            <person name="Canestro C."/>
            <person name="Bouquet J.M."/>
            <person name="Danks G."/>
            <person name="Poulain J."/>
            <person name="Campsteijn C."/>
            <person name="Adamski M."/>
            <person name="Cross I."/>
            <person name="Yadetie F."/>
            <person name="Muffato M."/>
            <person name="Louis A."/>
            <person name="Butcher S."/>
            <person name="Tsagkogeorga G."/>
            <person name="Konrad A."/>
            <person name="Singh S."/>
            <person name="Jensen M.F."/>
            <person name="Cong E.H."/>
            <person name="Eikeseth-Otteraa H."/>
            <person name="Noel B."/>
            <person name="Anthouard V."/>
            <person name="Porcel B.M."/>
            <person name="Kachouri-Lafond R."/>
            <person name="Nishino A."/>
            <person name="Ugolini M."/>
            <person name="Chourrout P."/>
            <person name="Nishida H."/>
            <person name="Aasland R."/>
            <person name="Huzurbazar S."/>
            <person name="Westhof E."/>
            <person name="Delsuc F."/>
            <person name="Lehrach H."/>
            <person name="Reinhardt R."/>
            <person name="Weissenbach J."/>
            <person name="Roy S.W."/>
            <person name="Artiguenave F."/>
            <person name="Postlethwait J.H."/>
            <person name="Manak J.R."/>
            <person name="Thompson E.M."/>
            <person name="Jaillon O."/>
            <person name="Du Pasquier L."/>
            <person name="Boudinot P."/>
            <person name="Liberles D.A."/>
            <person name="Volff J.N."/>
            <person name="Philippe H."/>
            <person name="Lenhard B."/>
            <person name="Roest Crollius H."/>
            <person name="Wincker P."/>
            <person name="Chourrout D."/>
        </authorList>
    </citation>
    <scope>NUCLEOTIDE SEQUENCE [LARGE SCALE GENOMIC DNA]</scope>
</reference>
<sequence>MIEMNETHYKKRIKRRYLNIAFAVVVPLMLCAVITVPILYGKMTDLRGNAQLTTPSLTTTITTTDTVFKTTLSEEITSKSEFESTSKSLLLSAKTAFDEPHTESSYQQTSTAHHTFPTISVSGQTEMTTSKLDLTESLETTPNIDRYTTDKTHFEDSSTATPSYIETTTAIRLTTGVNPTTIEVTLTPEITTMFVLSTEFYDTELTTNIQHLEVTTNDEEVSGTVSTESLTNSAPSQTSEQSKVSTTTNKATTSAIETSISPTIEATTNTEDAPTTALTTVPTIPTISVTTDESTTTNSVHLYCGSEENGQTNNNDYLELSDKPHFLWLTPQINDDESFTDEYIINTHAYDGRGVSSYHKNPSNKKDKIYHKDPDGAQNTEEIWKFEKKCDENVYDACFTWMINAINAQTPGYYMQAKGTGDNLFLTKFDEKTHVIEEFLWTIDFH</sequence>
<dbReference type="Proteomes" id="UP000001307">
    <property type="component" value="Unassembled WGS sequence"/>
</dbReference>
<dbReference type="InParanoid" id="E4X4I8"/>
<proteinExistence type="predicted"/>
<keyword evidence="4" id="KW-1185">Reference proteome</keyword>
<evidence type="ECO:0000256" key="1">
    <source>
        <dbReference type="SAM" id="MobiDB-lite"/>
    </source>
</evidence>
<evidence type="ECO:0000313" key="3">
    <source>
        <dbReference type="EMBL" id="CBY23978.1"/>
    </source>
</evidence>
<dbReference type="EMBL" id="FN653024">
    <property type="protein sequence ID" value="CBY23978.1"/>
    <property type="molecule type" value="Genomic_DNA"/>
</dbReference>
<dbReference type="AlphaFoldDB" id="E4X4I8"/>
<keyword evidence="2" id="KW-0812">Transmembrane</keyword>
<feature type="compositionally biased region" description="Polar residues" evidence="1">
    <location>
        <begin position="223"/>
        <end position="253"/>
    </location>
</feature>
<feature type="region of interest" description="Disordered" evidence="1">
    <location>
        <begin position="216"/>
        <end position="253"/>
    </location>
</feature>
<protein>
    <submittedName>
        <fullName evidence="3">Uncharacterized protein</fullName>
    </submittedName>
</protein>
<organism evidence="3 4">
    <name type="scientific">Oikopleura dioica</name>
    <name type="common">Tunicate</name>
    <dbReference type="NCBI Taxonomy" id="34765"/>
    <lineage>
        <taxon>Eukaryota</taxon>
        <taxon>Metazoa</taxon>
        <taxon>Chordata</taxon>
        <taxon>Tunicata</taxon>
        <taxon>Appendicularia</taxon>
        <taxon>Copelata</taxon>
        <taxon>Oikopleuridae</taxon>
        <taxon>Oikopleura</taxon>
    </lineage>
</organism>
<accession>E4X4I8</accession>
<feature type="transmembrane region" description="Helical" evidence="2">
    <location>
        <begin position="20"/>
        <end position="40"/>
    </location>
</feature>
<name>E4X4I8_OIKDI</name>
<evidence type="ECO:0000256" key="2">
    <source>
        <dbReference type="SAM" id="Phobius"/>
    </source>
</evidence>
<keyword evidence="2" id="KW-0472">Membrane</keyword>
<gene>
    <name evidence="3" type="ORF">GSOID_T00001315001</name>
</gene>
<keyword evidence="2" id="KW-1133">Transmembrane helix</keyword>
<evidence type="ECO:0000313" key="4">
    <source>
        <dbReference type="Proteomes" id="UP000001307"/>
    </source>
</evidence>